<protein>
    <submittedName>
        <fullName evidence="1">Transposase</fullName>
    </submittedName>
</protein>
<proteinExistence type="predicted"/>
<accession>A0A5K3F232</accession>
<dbReference type="WBParaSite" id="MCU_004819-RA">
    <property type="protein sequence ID" value="MCU_004819-RA"/>
    <property type="gene ID" value="MCU_004819"/>
</dbReference>
<reference evidence="1" key="1">
    <citation type="submission" date="2019-11" db="UniProtKB">
        <authorList>
            <consortium name="WormBaseParasite"/>
        </authorList>
    </citation>
    <scope>IDENTIFICATION</scope>
</reference>
<evidence type="ECO:0000313" key="1">
    <source>
        <dbReference type="WBParaSite" id="MCU_004819-RA"/>
    </source>
</evidence>
<organism evidence="1">
    <name type="scientific">Mesocestoides corti</name>
    <name type="common">Flatworm</name>
    <dbReference type="NCBI Taxonomy" id="53468"/>
    <lineage>
        <taxon>Eukaryota</taxon>
        <taxon>Metazoa</taxon>
        <taxon>Spiralia</taxon>
        <taxon>Lophotrochozoa</taxon>
        <taxon>Platyhelminthes</taxon>
        <taxon>Cestoda</taxon>
        <taxon>Eucestoda</taxon>
        <taxon>Cyclophyllidea</taxon>
        <taxon>Mesocestoididae</taxon>
        <taxon>Mesocestoides</taxon>
    </lineage>
</organism>
<sequence>MDDESFLQVYKSKVPRQLIAWATILPDDADMLDHLASANPVSLKISSQPEKDMNELQSNFQFLWVQLNVCYTSG</sequence>
<name>A0A5K3F232_MESCO</name>
<dbReference type="AlphaFoldDB" id="A0A5K3F232"/>